<dbReference type="STRING" id="159291.SAMN05920897_10452"/>
<evidence type="ECO:0000313" key="3">
    <source>
        <dbReference type="EMBL" id="SIQ12752.1"/>
    </source>
</evidence>
<accession>A0A1N6Q8B2</accession>
<dbReference type="InterPro" id="IPR016187">
    <property type="entry name" value="CTDL_fold"/>
</dbReference>
<evidence type="ECO:0000313" key="4">
    <source>
        <dbReference type="Proteomes" id="UP000186400"/>
    </source>
</evidence>
<keyword evidence="4" id="KW-1185">Reference proteome</keyword>
<evidence type="ECO:0000256" key="1">
    <source>
        <dbReference type="SAM" id="SignalP"/>
    </source>
</evidence>
<dbReference type="InterPro" id="IPR042095">
    <property type="entry name" value="SUMF_sf"/>
</dbReference>
<feature type="chain" id="PRO_5012613668" evidence="1">
    <location>
        <begin position="19"/>
        <end position="446"/>
    </location>
</feature>
<dbReference type="InterPro" id="IPR051043">
    <property type="entry name" value="Sulfatase_Mod_Factor_Kinase"/>
</dbReference>
<dbReference type="Proteomes" id="UP000186400">
    <property type="component" value="Unassembled WGS sequence"/>
</dbReference>
<feature type="signal peptide" evidence="1">
    <location>
        <begin position="1"/>
        <end position="18"/>
    </location>
</feature>
<dbReference type="AlphaFoldDB" id="A0A1N6Q8B2"/>
<proteinExistence type="predicted"/>
<dbReference type="Gene3D" id="3.10.28.20">
    <property type="entry name" value="Acetamidase/Formamidase-like domains"/>
    <property type="match status" value="1"/>
</dbReference>
<dbReference type="GO" id="GO:0120147">
    <property type="term" value="F:formylglycine-generating oxidase activity"/>
    <property type="evidence" value="ECO:0007669"/>
    <property type="project" value="TreeGrafter"/>
</dbReference>
<name>A0A1N6Q8B2_9SPIO</name>
<feature type="domain" description="Sulfatase-modifying factor enzyme-like" evidence="2">
    <location>
        <begin position="201"/>
        <end position="445"/>
    </location>
</feature>
<dbReference type="RefSeq" id="WP_076488019.1">
    <property type="nucleotide sequence ID" value="NZ_FTMS01000004.1"/>
</dbReference>
<dbReference type="SUPFAM" id="SSF56436">
    <property type="entry name" value="C-type lectin-like"/>
    <property type="match status" value="1"/>
</dbReference>
<keyword evidence="1" id="KW-0732">Signal</keyword>
<dbReference type="PANTHER" id="PTHR23150">
    <property type="entry name" value="SULFATASE MODIFYING FACTOR 1, 2"/>
    <property type="match status" value="1"/>
</dbReference>
<dbReference type="PANTHER" id="PTHR23150:SF19">
    <property type="entry name" value="FORMYLGLYCINE-GENERATING ENZYME"/>
    <property type="match status" value="1"/>
</dbReference>
<dbReference type="OrthoDB" id="9812707at2"/>
<dbReference type="InterPro" id="IPR005532">
    <property type="entry name" value="SUMF_dom"/>
</dbReference>
<organism evidence="3 4">
    <name type="scientific">Alkalispirochaeta americana</name>
    <dbReference type="NCBI Taxonomy" id="159291"/>
    <lineage>
        <taxon>Bacteria</taxon>
        <taxon>Pseudomonadati</taxon>
        <taxon>Spirochaetota</taxon>
        <taxon>Spirochaetia</taxon>
        <taxon>Spirochaetales</taxon>
        <taxon>Spirochaetaceae</taxon>
        <taxon>Alkalispirochaeta</taxon>
    </lineage>
</organism>
<gene>
    <name evidence="3" type="ORF">SAMN05920897_10452</name>
</gene>
<dbReference type="Pfam" id="PF03781">
    <property type="entry name" value="FGE-sulfatase"/>
    <property type="match status" value="1"/>
</dbReference>
<dbReference type="Gene3D" id="3.90.1580.10">
    <property type="entry name" value="paralog of FGE (formylglycine-generating enzyme)"/>
    <property type="match status" value="1"/>
</dbReference>
<evidence type="ECO:0000259" key="2">
    <source>
        <dbReference type="Pfam" id="PF03781"/>
    </source>
</evidence>
<reference evidence="3 4" key="1">
    <citation type="submission" date="2017-01" db="EMBL/GenBank/DDBJ databases">
        <authorList>
            <person name="Mah S.A."/>
            <person name="Swanson W.J."/>
            <person name="Moy G.W."/>
            <person name="Vacquier V.D."/>
        </authorList>
    </citation>
    <scope>NUCLEOTIDE SEQUENCE [LARGE SCALE GENOMIC DNA]</scope>
    <source>
        <strain evidence="3 4">ASpG1</strain>
    </source>
</reference>
<sequence length="446" mass="49472">MTALLAGAVLLLGACATAPEAPEEPPSEAQLARVAHESYPSWVDTPPRDDSPAEKSYFFGLGSGSTRAAAEERASRDIGLQVSRAIRAHLSLQTRDPHRFFLDIAEHFQSPHLYTTEIREHHQDSAGNHWVLAAARTDGLLDVAEAVLRSYRRPFGLSHQGINRAVSGLEETLIHRDQWVLAAEQPWISPLGFSFREVPAGTFLRDETPSGEIHIERSFLIGTVPVTQDQFSLIMGVNPSHFADAPEAGEHPVDQVSWYDAIAFANKLSLAEGRSPLYHVEGVDFETLTYQDIPVDPHEAWDNPTVDWSGDGYRLPTEMEWMWAALGADALNPREVNSQGYRQRFAGEAGAPEDAGGMADYAWFSSTSGRTTRPAGTKLPNQLGLYDMSGNVWEWSYDFWEPLPSAFRTLRGGGWMSLSTNLAVTNRSEGVPHYRYYGYGFRLVKP</sequence>
<protein>
    <submittedName>
        <fullName evidence="3">Formylglycine-generating enzyme, required for sulfatase activity, contains SUMF1/FGE domain</fullName>
    </submittedName>
</protein>
<dbReference type="EMBL" id="FTMS01000004">
    <property type="protein sequence ID" value="SIQ12752.1"/>
    <property type="molecule type" value="Genomic_DNA"/>
</dbReference>